<feature type="region of interest" description="Disordered" evidence="1">
    <location>
        <begin position="1"/>
        <end position="20"/>
    </location>
</feature>
<dbReference type="Proteomes" id="UP001230426">
    <property type="component" value="Unassembled WGS sequence"/>
</dbReference>
<protein>
    <submittedName>
        <fullName evidence="2">Diadenosine tetraphosphate (Ap4A) HIT family hydrolase</fullName>
    </submittedName>
</protein>
<evidence type="ECO:0000256" key="1">
    <source>
        <dbReference type="SAM" id="MobiDB-lite"/>
    </source>
</evidence>
<feature type="compositionally biased region" description="Polar residues" evidence="1">
    <location>
        <begin position="1"/>
        <end position="11"/>
    </location>
</feature>
<keyword evidence="3" id="KW-1185">Reference proteome</keyword>
<keyword evidence="2" id="KW-0378">Hydrolase</keyword>
<reference evidence="2 3" key="1">
    <citation type="submission" date="2023-07" db="EMBL/GenBank/DDBJ databases">
        <title>Sequencing the genomes of 1000 actinobacteria strains.</title>
        <authorList>
            <person name="Klenk H.-P."/>
        </authorList>
    </citation>
    <scope>NUCLEOTIDE SEQUENCE [LARGE SCALE GENOMIC DNA]</scope>
    <source>
        <strain evidence="2 3">DSM 44109</strain>
    </source>
</reference>
<gene>
    <name evidence="2" type="ORF">J2S55_009817</name>
</gene>
<comment type="caution">
    <text evidence="2">The sequence shown here is derived from an EMBL/GenBank/DDBJ whole genome shotgun (WGS) entry which is preliminary data.</text>
</comment>
<name>A0ABT9RMF7_9ACTN</name>
<dbReference type="RefSeq" id="WP_306876433.1">
    <property type="nucleotide sequence ID" value="NZ_JAUSRB010000005.1"/>
</dbReference>
<organism evidence="2 3">
    <name type="scientific">Streptosporangium brasiliense</name>
    <dbReference type="NCBI Taxonomy" id="47480"/>
    <lineage>
        <taxon>Bacteria</taxon>
        <taxon>Bacillati</taxon>
        <taxon>Actinomycetota</taxon>
        <taxon>Actinomycetes</taxon>
        <taxon>Streptosporangiales</taxon>
        <taxon>Streptosporangiaceae</taxon>
        <taxon>Streptosporangium</taxon>
    </lineage>
</organism>
<dbReference type="EMBL" id="JAUSRB010000005">
    <property type="protein sequence ID" value="MDP9870479.1"/>
    <property type="molecule type" value="Genomic_DNA"/>
</dbReference>
<evidence type="ECO:0000313" key="3">
    <source>
        <dbReference type="Proteomes" id="UP001230426"/>
    </source>
</evidence>
<evidence type="ECO:0000313" key="2">
    <source>
        <dbReference type="EMBL" id="MDP9870479.1"/>
    </source>
</evidence>
<sequence>MTYTTTSQTHADQADKHLTSAADVSCYQTESALDALRRAQVGTGHALLAIHQELTELRADLGELADIAAAVRELADAIGQQQPRRRWFRRTGAGR</sequence>
<accession>A0ABT9RMF7</accession>
<proteinExistence type="predicted"/>
<dbReference type="GO" id="GO:0016787">
    <property type="term" value="F:hydrolase activity"/>
    <property type="evidence" value="ECO:0007669"/>
    <property type="project" value="UniProtKB-KW"/>
</dbReference>